<comment type="caution">
    <text evidence="1">The sequence shown here is derived from an EMBL/GenBank/DDBJ whole genome shotgun (WGS) entry which is preliminary data.</text>
</comment>
<name>A0ABQ1HCC3_9GAMM</name>
<sequence>MSAPKGGGEFPRVLSTWDAISVIEMLAGFSRSRIDAIERELLATRCDRARLARAIRALRVAIDGLETVRDAYENSLES</sequence>
<reference evidence="2" key="1">
    <citation type="journal article" date="2019" name="Int. J. Syst. Evol. Microbiol.">
        <title>The Global Catalogue of Microorganisms (GCM) 10K type strain sequencing project: providing services to taxonomists for standard genome sequencing and annotation.</title>
        <authorList>
            <consortium name="The Broad Institute Genomics Platform"/>
            <consortium name="The Broad Institute Genome Sequencing Center for Infectious Disease"/>
            <person name="Wu L."/>
            <person name="Ma J."/>
        </authorList>
    </citation>
    <scope>NUCLEOTIDE SEQUENCE [LARGE SCALE GENOMIC DNA]</scope>
    <source>
        <strain evidence="2">CGMCC 1.15905</strain>
    </source>
</reference>
<accession>A0ABQ1HCC3</accession>
<dbReference type="RefSeq" id="WP_188660679.1">
    <property type="nucleotide sequence ID" value="NZ_BMKC01000001.1"/>
</dbReference>
<evidence type="ECO:0000313" key="2">
    <source>
        <dbReference type="Proteomes" id="UP000623419"/>
    </source>
</evidence>
<protein>
    <submittedName>
        <fullName evidence="1">Uncharacterized protein</fullName>
    </submittedName>
</protein>
<keyword evidence="2" id="KW-1185">Reference proteome</keyword>
<gene>
    <name evidence="1" type="ORF">GCM10011521_04120</name>
</gene>
<proteinExistence type="predicted"/>
<dbReference type="EMBL" id="BMKC01000001">
    <property type="protein sequence ID" value="GGA69086.1"/>
    <property type="molecule type" value="Genomic_DNA"/>
</dbReference>
<dbReference type="Proteomes" id="UP000623419">
    <property type="component" value="Unassembled WGS sequence"/>
</dbReference>
<evidence type="ECO:0000313" key="1">
    <source>
        <dbReference type="EMBL" id="GGA69086.1"/>
    </source>
</evidence>
<organism evidence="1 2">
    <name type="scientific">Arenimonas soli</name>
    <dbReference type="NCBI Taxonomy" id="2269504"/>
    <lineage>
        <taxon>Bacteria</taxon>
        <taxon>Pseudomonadati</taxon>
        <taxon>Pseudomonadota</taxon>
        <taxon>Gammaproteobacteria</taxon>
        <taxon>Lysobacterales</taxon>
        <taxon>Lysobacteraceae</taxon>
        <taxon>Arenimonas</taxon>
    </lineage>
</organism>